<dbReference type="PANTHER" id="PTHR17630:SF44">
    <property type="entry name" value="PROTEIN AIM2"/>
    <property type="match status" value="1"/>
</dbReference>
<dbReference type="SUPFAM" id="SSF53474">
    <property type="entry name" value="alpha/beta-Hydrolases"/>
    <property type="match status" value="1"/>
</dbReference>
<proteinExistence type="predicted"/>
<evidence type="ECO:0000313" key="2">
    <source>
        <dbReference type="EMBL" id="OAG05103.1"/>
    </source>
</evidence>
<keyword evidence="2" id="KW-0378">Hydrolase</keyword>
<dbReference type="InterPro" id="IPR002925">
    <property type="entry name" value="Dienelactn_hydro"/>
</dbReference>
<accession>A0A177CBN3</accession>
<keyword evidence="3" id="KW-1185">Reference proteome</keyword>
<dbReference type="EMBL" id="KV441553">
    <property type="protein sequence ID" value="OAG05103.1"/>
    <property type="molecule type" value="Genomic_DNA"/>
</dbReference>
<dbReference type="Pfam" id="PF01738">
    <property type="entry name" value="DLH"/>
    <property type="match status" value="1"/>
</dbReference>
<dbReference type="PANTHER" id="PTHR17630">
    <property type="entry name" value="DIENELACTONE HYDROLASE"/>
    <property type="match status" value="1"/>
</dbReference>
<organism evidence="2 3">
    <name type="scientific">Paraphaeosphaeria sporulosa</name>
    <dbReference type="NCBI Taxonomy" id="1460663"/>
    <lineage>
        <taxon>Eukaryota</taxon>
        <taxon>Fungi</taxon>
        <taxon>Dikarya</taxon>
        <taxon>Ascomycota</taxon>
        <taxon>Pezizomycotina</taxon>
        <taxon>Dothideomycetes</taxon>
        <taxon>Pleosporomycetidae</taxon>
        <taxon>Pleosporales</taxon>
        <taxon>Massarineae</taxon>
        <taxon>Didymosphaeriaceae</taxon>
        <taxon>Paraphaeosphaeria</taxon>
    </lineage>
</organism>
<dbReference type="AlphaFoldDB" id="A0A177CBN3"/>
<feature type="domain" description="Dienelactone hydrolase" evidence="1">
    <location>
        <begin position="27"/>
        <end position="291"/>
    </location>
</feature>
<sequence length="292" mass="30948">MACPDCFRGGVVTGDPKGTIETLYGVTTYVAKPQGTSSSPSTIVYFTDAFGLDLVNNKVLADAYASATGIRVLVPDIIPGGPMPAWVLDTMENAMGSVGLFDISGQINRILMFASLLRQFVPFMYRARPTIPATFNICLDYARKVKADLPAGGKLGLAGFCWGGYLSVNLCAQADKEGGGQRLVDASFAAHPSFLSAPGQIVDAVLKFKSPLAIAHAEKDFNLKTPAVEEAEAALRQKAGNGDGENGYSYQLTTYKGVDHGFAVRAKSGDQTAAAAADGAKEQAIEWFKKFL</sequence>
<dbReference type="Proteomes" id="UP000077069">
    <property type="component" value="Unassembled WGS sequence"/>
</dbReference>
<gene>
    <name evidence="2" type="ORF">CC84DRAFT_1165431</name>
</gene>
<evidence type="ECO:0000313" key="3">
    <source>
        <dbReference type="Proteomes" id="UP000077069"/>
    </source>
</evidence>
<dbReference type="Gene3D" id="3.40.50.1820">
    <property type="entry name" value="alpha/beta hydrolase"/>
    <property type="match status" value="1"/>
</dbReference>
<dbReference type="GeneID" id="28762199"/>
<dbReference type="GO" id="GO:0016787">
    <property type="term" value="F:hydrolase activity"/>
    <property type="evidence" value="ECO:0007669"/>
    <property type="project" value="UniProtKB-KW"/>
</dbReference>
<dbReference type="InParanoid" id="A0A177CBN3"/>
<dbReference type="RefSeq" id="XP_018035468.1">
    <property type="nucleotide sequence ID" value="XM_018178713.1"/>
</dbReference>
<reference evidence="2 3" key="1">
    <citation type="submission" date="2016-05" db="EMBL/GenBank/DDBJ databases">
        <title>Comparative analysis of secretome profiles of manganese(II)-oxidizing ascomycete fungi.</title>
        <authorList>
            <consortium name="DOE Joint Genome Institute"/>
            <person name="Zeiner C.A."/>
            <person name="Purvine S.O."/>
            <person name="Zink E.M."/>
            <person name="Wu S."/>
            <person name="Pasa-Tolic L."/>
            <person name="Chaput D.L."/>
            <person name="Haridas S."/>
            <person name="Grigoriev I.V."/>
            <person name="Santelli C.M."/>
            <person name="Hansel C.M."/>
        </authorList>
    </citation>
    <scope>NUCLEOTIDE SEQUENCE [LARGE SCALE GENOMIC DNA]</scope>
    <source>
        <strain evidence="2 3">AP3s5-JAC2a</strain>
    </source>
</reference>
<evidence type="ECO:0000259" key="1">
    <source>
        <dbReference type="Pfam" id="PF01738"/>
    </source>
</evidence>
<dbReference type="InterPro" id="IPR029058">
    <property type="entry name" value="AB_hydrolase_fold"/>
</dbReference>
<protein>
    <submittedName>
        <fullName evidence="2">Alpha/beta-hydrolase</fullName>
    </submittedName>
</protein>
<dbReference type="OrthoDB" id="17560at2759"/>
<dbReference type="STRING" id="1460663.A0A177CBN3"/>
<name>A0A177CBN3_9PLEO</name>